<keyword evidence="2" id="KW-1133">Transmembrane helix</keyword>
<dbReference type="PANTHER" id="PTHR34980">
    <property type="entry name" value="INNER MEMBRANE PROTEIN-RELATED-RELATED"/>
    <property type="match status" value="1"/>
</dbReference>
<evidence type="ECO:0000256" key="2">
    <source>
        <dbReference type="SAM" id="Phobius"/>
    </source>
</evidence>
<dbReference type="Proteomes" id="UP000697472">
    <property type="component" value="Unassembled WGS sequence"/>
</dbReference>
<accession>A0ABS2PUQ5</accession>
<dbReference type="EMBL" id="JAFBEH010000082">
    <property type="protein sequence ID" value="MBM7643787.1"/>
    <property type="molecule type" value="Genomic_DNA"/>
</dbReference>
<keyword evidence="2" id="KW-0472">Membrane</keyword>
<reference evidence="3 4" key="1">
    <citation type="submission" date="2021-01" db="EMBL/GenBank/DDBJ databases">
        <title>Genomic Encyclopedia of Type Strains, Phase IV (KMG-IV): sequencing the most valuable type-strain genomes for metagenomic binning, comparative biology and taxonomic classification.</title>
        <authorList>
            <person name="Goeker M."/>
        </authorList>
    </citation>
    <scope>NUCLEOTIDE SEQUENCE [LARGE SCALE GENOMIC DNA]</scope>
    <source>
        <strain evidence="3 4">DSM 27382</strain>
    </source>
</reference>
<feature type="transmembrane region" description="Helical" evidence="2">
    <location>
        <begin position="25"/>
        <end position="58"/>
    </location>
</feature>
<keyword evidence="2" id="KW-0812">Transmembrane</keyword>
<evidence type="ECO:0000313" key="3">
    <source>
        <dbReference type="EMBL" id="MBM7643787.1"/>
    </source>
</evidence>
<dbReference type="Pfam" id="PF05656">
    <property type="entry name" value="DUF805"/>
    <property type="match status" value="1"/>
</dbReference>
<dbReference type="PANTHER" id="PTHR34980:SF2">
    <property type="entry name" value="INNER MEMBRANE PROTEIN YHAH-RELATED"/>
    <property type="match status" value="1"/>
</dbReference>
<dbReference type="InterPro" id="IPR008523">
    <property type="entry name" value="DUF805"/>
</dbReference>
<keyword evidence="4" id="KW-1185">Reference proteome</keyword>
<dbReference type="RefSeq" id="WP_205010619.1">
    <property type="nucleotide sequence ID" value="NZ_JAFBEH010000082.1"/>
</dbReference>
<evidence type="ECO:0000313" key="4">
    <source>
        <dbReference type="Proteomes" id="UP000697472"/>
    </source>
</evidence>
<feature type="transmembrane region" description="Helical" evidence="2">
    <location>
        <begin position="112"/>
        <end position="144"/>
    </location>
</feature>
<protein>
    <submittedName>
        <fullName evidence="3">Uncharacterized membrane protein YhaH (DUF805 family)</fullName>
    </submittedName>
</protein>
<evidence type="ECO:0000256" key="1">
    <source>
        <dbReference type="SAM" id="MobiDB-lite"/>
    </source>
</evidence>
<feature type="region of interest" description="Disordered" evidence="1">
    <location>
        <begin position="222"/>
        <end position="265"/>
    </location>
</feature>
<comment type="caution">
    <text evidence="3">The sequence shown here is derived from an EMBL/GenBank/DDBJ whole genome shotgun (WGS) entry which is preliminary data.</text>
</comment>
<gene>
    <name evidence="3" type="ORF">JOC28_002119</name>
</gene>
<feature type="compositionally biased region" description="Basic and acidic residues" evidence="1">
    <location>
        <begin position="237"/>
        <end position="246"/>
    </location>
</feature>
<name>A0ABS2PUQ5_9STRE</name>
<proteinExistence type="predicted"/>
<feature type="transmembrane region" description="Helical" evidence="2">
    <location>
        <begin position="78"/>
        <end position="100"/>
    </location>
</feature>
<sequence length="265" mass="29973">MFKAYKDYWMRYADFEGRSTRSDYWWVYLINAIIGAIAGLILIFSFILPLIAISSYSYTDTDEEFALRFLSTVSPTVIIIFILMSCYSLATIVPNLALAVRRLRDAGYHWSVVLISFLPVLGSWIPLLNFFIIFLVPIAMIVIYCQPSKINQAAVETLAERPVSETTETPVASDVDLSKEAVSEIFKKEETVVVEEVSAEEVVESEPEIEVKEIVSEAPVQPKVEVAEPTTEEQADPEQRISDLKANRRRYAGGNSSKGYKRNRH</sequence>
<organism evidence="3 4">
    <name type="scientific">Streptococcus loxodontisalivarius</name>
    <dbReference type="NCBI Taxonomy" id="1349415"/>
    <lineage>
        <taxon>Bacteria</taxon>
        <taxon>Bacillati</taxon>
        <taxon>Bacillota</taxon>
        <taxon>Bacilli</taxon>
        <taxon>Lactobacillales</taxon>
        <taxon>Streptococcaceae</taxon>
        <taxon>Streptococcus</taxon>
    </lineage>
</organism>